<organism evidence="1 3">
    <name type="scientific">Aneurinibacillus migulanus</name>
    <name type="common">Bacillus migulanus</name>
    <dbReference type="NCBI Taxonomy" id="47500"/>
    <lineage>
        <taxon>Bacteria</taxon>
        <taxon>Bacillati</taxon>
        <taxon>Bacillota</taxon>
        <taxon>Bacilli</taxon>
        <taxon>Bacillales</taxon>
        <taxon>Paenibacillaceae</taxon>
        <taxon>Aneurinibacillus group</taxon>
        <taxon>Aneurinibacillus</taxon>
    </lineage>
</organism>
<name>A0A0D1UV04_ANEMI</name>
<dbReference type="OrthoDB" id="2683453at2"/>
<accession>A0A0D1UV04</accession>
<evidence type="ECO:0000313" key="4">
    <source>
        <dbReference type="Proteomes" id="UP000182836"/>
    </source>
</evidence>
<dbReference type="AlphaFoldDB" id="A0A0D1UV04"/>
<gene>
    <name evidence="1" type="ORF">AF333_01295</name>
    <name evidence="2" type="ORF">SAMN04487909_10518</name>
</gene>
<dbReference type="RefSeq" id="WP_043068662.1">
    <property type="nucleotide sequence ID" value="NZ_BJOA01000066.1"/>
</dbReference>
<dbReference type="EMBL" id="FNED01000005">
    <property type="protein sequence ID" value="SDI53337.1"/>
    <property type="molecule type" value="Genomic_DNA"/>
</dbReference>
<dbReference type="PATRIC" id="fig|47500.12.peg.626"/>
<evidence type="ECO:0008006" key="5">
    <source>
        <dbReference type="Google" id="ProtNLM"/>
    </source>
</evidence>
<dbReference type="EMBL" id="LGUG01000002">
    <property type="protein sequence ID" value="KON99381.1"/>
    <property type="molecule type" value="Genomic_DNA"/>
</dbReference>
<dbReference type="Proteomes" id="UP000182836">
    <property type="component" value="Unassembled WGS sequence"/>
</dbReference>
<proteinExistence type="predicted"/>
<sequence length="59" mass="7089">MAKKTRTYRLHEETIDLLKAWSFITEKDQQDILEEAFLEYAKQRPELHEKAKKVIEAVK</sequence>
<evidence type="ECO:0000313" key="2">
    <source>
        <dbReference type="EMBL" id="SDI53337.1"/>
    </source>
</evidence>
<dbReference type="Proteomes" id="UP000037269">
    <property type="component" value="Unassembled WGS sequence"/>
</dbReference>
<evidence type="ECO:0000313" key="1">
    <source>
        <dbReference type="EMBL" id="KON99381.1"/>
    </source>
</evidence>
<keyword evidence="3" id="KW-1185">Reference proteome</keyword>
<evidence type="ECO:0000313" key="3">
    <source>
        <dbReference type="Proteomes" id="UP000037269"/>
    </source>
</evidence>
<reference evidence="2 4" key="2">
    <citation type="submission" date="2016-10" db="EMBL/GenBank/DDBJ databases">
        <authorList>
            <person name="de Groot N.N."/>
        </authorList>
    </citation>
    <scope>NUCLEOTIDE SEQUENCE [LARGE SCALE GENOMIC DNA]</scope>
    <source>
        <strain evidence="2 4">DSM 2895</strain>
    </source>
</reference>
<reference evidence="1 3" key="1">
    <citation type="submission" date="2015-07" db="EMBL/GenBank/DDBJ databases">
        <title>Fjat-14205 dsm 2895.</title>
        <authorList>
            <person name="Liu B."/>
            <person name="Wang J."/>
            <person name="Zhu Y."/>
            <person name="Liu G."/>
            <person name="Chen Q."/>
            <person name="Chen Z."/>
            <person name="Lan J."/>
            <person name="Che J."/>
            <person name="Ge C."/>
            <person name="Shi H."/>
            <person name="Pan Z."/>
            <person name="Liu X."/>
        </authorList>
    </citation>
    <scope>NUCLEOTIDE SEQUENCE [LARGE SCALE GENOMIC DNA]</scope>
    <source>
        <strain evidence="1 3">DSM 2895</strain>
    </source>
</reference>
<protein>
    <recommendedName>
        <fullName evidence="5">CopG family transcriptional regulator</fullName>
    </recommendedName>
</protein>
<dbReference type="GeneID" id="42303852"/>